<dbReference type="GO" id="GO:0042254">
    <property type="term" value="P:ribosome biogenesis"/>
    <property type="evidence" value="ECO:0007669"/>
    <property type="project" value="UniProtKB-KW"/>
</dbReference>
<gene>
    <name evidence="7" type="ordered locus">ATP_00283</name>
</gene>
<keyword evidence="4" id="KW-0788">Thiol protease</keyword>
<evidence type="ECO:0000256" key="4">
    <source>
        <dbReference type="ARBA" id="ARBA00022807"/>
    </source>
</evidence>
<name>B3QZT3_PHYMT</name>
<dbReference type="GO" id="GO:0006508">
    <property type="term" value="P:proteolysis"/>
    <property type="evidence" value="ECO:0007669"/>
    <property type="project" value="UniProtKB-KW"/>
</dbReference>
<evidence type="ECO:0000256" key="6">
    <source>
        <dbReference type="ARBA" id="ARBA00044538"/>
    </source>
</evidence>
<dbReference type="InterPro" id="IPR007422">
    <property type="entry name" value="Peptidase_Prp"/>
</dbReference>
<evidence type="ECO:0000256" key="1">
    <source>
        <dbReference type="ARBA" id="ARBA00022517"/>
    </source>
</evidence>
<accession>B3QZT3</accession>
<dbReference type="STRING" id="37692.ATP_00283"/>
<dbReference type="InterPro" id="IPR036764">
    <property type="entry name" value="Peptidase_Prp_sf"/>
</dbReference>
<dbReference type="KEGG" id="pml:ATP_00283"/>
<dbReference type="PANTHER" id="PTHR39178:SF1">
    <property type="entry name" value="RIBOSOMAL-PROCESSING CYSTEINE PROTEASE PRP"/>
    <property type="match status" value="1"/>
</dbReference>
<organism evidence="8">
    <name type="scientific">Phytoplasma mali (strain AT)</name>
    <dbReference type="NCBI Taxonomy" id="482235"/>
    <lineage>
        <taxon>Bacteria</taxon>
        <taxon>Bacillati</taxon>
        <taxon>Mycoplasmatota</taxon>
        <taxon>Mollicutes</taxon>
        <taxon>Acholeplasmatales</taxon>
        <taxon>Acholeplasmataceae</taxon>
        <taxon>Candidatus Phytoplasma</taxon>
        <taxon>16SrX (Apple proliferation group)</taxon>
    </lineage>
</organism>
<dbReference type="Pfam" id="PF04327">
    <property type="entry name" value="Peptidase_Prp"/>
    <property type="match status" value="1"/>
</dbReference>
<dbReference type="EMBL" id="CU469464">
    <property type="protein sequence ID" value="CAP18470.1"/>
    <property type="molecule type" value="Genomic_DNA"/>
</dbReference>
<dbReference type="Gene3D" id="3.30.70.1490">
    <property type="entry name" value="Cysteine protease Prp"/>
    <property type="match status" value="1"/>
</dbReference>
<dbReference type="HOGENOM" id="CLU_140910_1_0_14"/>
<comment type="similarity">
    <text evidence="5">Belongs to the Prp family.</text>
</comment>
<dbReference type="eggNOG" id="COG2868">
    <property type="taxonomic scope" value="Bacteria"/>
</dbReference>
<dbReference type="PANTHER" id="PTHR39178">
    <property type="entry name" value="HYPOTHETICAL RIBOSOME-ASSOCIATED PROTEIN"/>
    <property type="match status" value="1"/>
</dbReference>
<dbReference type="AlphaFoldDB" id="B3QZT3"/>
<evidence type="ECO:0000313" key="8">
    <source>
        <dbReference type="Proteomes" id="UP000002020"/>
    </source>
</evidence>
<sequence length="105" mass="12552">MIYYYFYKKNKKIEKIKVFGHSLYDKKNNDIVCSSVSTAIILTLNNLKMLGLKKNIDYILKNGFLNLKILKQNSIMMVLLNNLEYCFKELEKNYKKHIKEYSNIK</sequence>
<dbReference type="SUPFAM" id="SSF118010">
    <property type="entry name" value="TM1457-like"/>
    <property type="match status" value="1"/>
</dbReference>
<dbReference type="CDD" id="cd16332">
    <property type="entry name" value="Prp-like"/>
    <property type="match status" value="1"/>
</dbReference>
<dbReference type="NCBIfam" id="NF011132">
    <property type="entry name" value="PRK14553.3-1"/>
    <property type="match status" value="1"/>
</dbReference>
<evidence type="ECO:0000256" key="2">
    <source>
        <dbReference type="ARBA" id="ARBA00022670"/>
    </source>
</evidence>
<dbReference type="Proteomes" id="UP000002020">
    <property type="component" value="Chromosome"/>
</dbReference>
<proteinExistence type="inferred from homology"/>
<keyword evidence="1" id="KW-0690">Ribosome biogenesis</keyword>
<protein>
    <recommendedName>
        <fullName evidence="6">Ribosomal processing cysteine protease Prp</fullName>
    </recommendedName>
</protein>
<keyword evidence="2" id="KW-0645">Protease</keyword>
<keyword evidence="8" id="KW-1185">Reference proteome</keyword>
<evidence type="ECO:0000256" key="3">
    <source>
        <dbReference type="ARBA" id="ARBA00022801"/>
    </source>
</evidence>
<evidence type="ECO:0000256" key="5">
    <source>
        <dbReference type="ARBA" id="ARBA00044503"/>
    </source>
</evidence>
<keyword evidence="3" id="KW-0378">Hydrolase</keyword>
<dbReference type="GO" id="GO:0008234">
    <property type="term" value="F:cysteine-type peptidase activity"/>
    <property type="evidence" value="ECO:0007669"/>
    <property type="project" value="UniProtKB-KW"/>
</dbReference>
<evidence type="ECO:0000313" key="7">
    <source>
        <dbReference type="EMBL" id="CAP18470.1"/>
    </source>
</evidence>
<reference evidence="7 8" key="1">
    <citation type="journal article" date="2008" name="BMC Genomics">
        <title>The linear chromosome of the plant-pathogenic mycoplasma 'Candidatus Phytoplasma mali'.</title>
        <authorList>
            <person name="Kube M."/>
            <person name="Schneider B."/>
            <person name="Kuhl H."/>
            <person name="Dandekar T."/>
            <person name="Heitmann K."/>
            <person name="Migdoll A.M."/>
            <person name="Reinhardt R."/>
            <person name="Seemueller E."/>
        </authorList>
    </citation>
    <scope>NUCLEOTIDE SEQUENCE [LARGE SCALE GENOMIC DNA]</scope>
    <source>
        <strain evidence="7 8">AT</strain>
    </source>
</reference>